<feature type="region of interest" description="Disordered" evidence="9">
    <location>
        <begin position="276"/>
        <end position="305"/>
    </location>
</feature>
<dbReference type="CDD" id="cd00637">
    <property type="entry name" value="7tm_classA_rhodopsin-like"/>
    <property type="match status" value="1"/>
</dbReference>
<dbReference type="InterPro" id="IPR017452">
    <property type="entry name" value="GPCR_Rhodpsn_7TM"/>
</dbReference>
<keyword evidence="13" id="KW-1185">Reference proteome</keyword>
<sequence length="305" mass="34952">MIYYWNFNIEELWRKSLNIVCKLGCFMTIFLSLASLIILVIIAVDRYIVVRKPSQKKIGEVHALKSCIIALLLSGTLSWYSFLIYGVKERWDSDIQIVIQNVSQCTSVHKLSYINNYILLACSLLQASFFSLAYGGIWSKIKIHAQRSSIGFSKRRRTIMIYIAITAVFSISTIISLSLRIVTETVNKYLNCQSGYIEESAFMLFSLSHCINHVCNPIIYYWRDMRFRNGVKRTLCCWSEVLKMSSRRSDTNSIKSITSKTVGNNSIRRCAYSADSMTKASIGEESSTKKETFHAELSNEENFTE</sequence>
<feature type="domain" description="G-protein coupled receptors family 1 profile" evidence="11">
    <location>
        <begin position="1"/>
        <end position="220"/>
    </location>
</feature>
<evidence type="ECO:0000256" key="7">
    <source>
        <dbReference type="ARBA" id="ARBA00023224"/>
    </source>
</evidence>
<evidence type="ECO:0000256" key="9">
    <source>
        <dbReference type="SAM" id="MobiDB-lite"/>
    </source>
</evidence>
<dbReference type="InterPro" id="IPR000276">
    <property type="entry name" value="GPCR_Rhodpsn"/>
</dbReference>
<evidence type="ECO:0000313" key="13">
    <source>
        <dbReference type="Proteomes" id="UP000596742"/>
    </source>
</evidence>
<dbReference type="OrthoDB" id="6074912at2759"/>
<accession>A0A8B6C297</accession>
<evidence type="ECO:0000256" key="4">
    <source>
        <dbReference type="ARBA" id="ARBA00023040"/>
    </source>
</evidence>
<gene>
    <name evidence="12" type="ORF">MGAL_10B027922</name>
</gene>
<dbReference type="Pfam" id="PF00001">
    <property type="entry name" value="7tm_1"/>
    <property type="match status" value="1"/>
</dbReference>
<feature type="transmembrane region" description="Helical" evidence="10">
    <location>
        <begin position="63"/>
        <end position="85"/>
    </location>
</feature>
<dbReference type="Proteomes" id="UP000596742">
    <property type="component" value="Unassembled WGS sequence"/>
</dbReference>
<dbReference type="PRINTS" id="PR00237">
    <property type="entry name" value="GPCRRHODOPSN"/>
</dbReference>
<evidence type="ECO:0000313" key="12">
    <source>
        <dbReference type="EMBL" id="VDH98600.1"/>
    </source>
</evidence>
<dbReference type="PANTHER" id="PTHR24238">
    <property type="entry name" value="G-PROTEIN COUPLED RECEPTOR"/>
    <property type="match status" value="1"/>
</dbReference>
<evidence type="ECO:0000256" key="5">
    <source>
        <dbReference type="ARBA" id="ARBA00023136"/>
    </source>
</evidence>
<evidence type="ECO:0000256" key="2">
    <source>
        <dbReference type="ARBA" id="ARBA00022692"/>
    </source>
</evidence>
<evidence type="ECO:0000256" key="1">
    <source>
        <dbReference type="ARBA" id="ARBA00004141"/>
    </source>
</evidence>
<evidence type="ECO:0000256" key="3">
    <source>
        <dbReference type="ARBA" id="ARBA00022989"/>
    </source>
</evidence>
<dbReference type="AlphaFoldDB" id="A0A8B6C297"/>
<reference evidence="12" key="1">
    <citation type="submission" date="2018-11" db="EMBL/GenBank/DDBJ databases">
        <authorList>
            <person name="Alioto T."/>
            <person name="Alioto T."/>
        </authorList>
    </citation>
    <scope>NUCLEOTIDE SEQUENCE</scope>
</reference>
<feature type="transmembrane region" description="Helical" evidence="10">
    <location>
        <begin position="20"/>
        <end position="42"/>
    </location>
</feature>
<evidence type="ECO:0000256" key="8">
    <source>
        <dbReference type="RuleBase" id="RU000688"/>
    </source>
</evidence>
<keyword evidence="4 8" id="KW-0297">G-protein coupled receptor</keyword>
<dbReference type="SUPFAM" id="SSF81321">
    <property type="entry name" value="Family A G protein-coupled receptor-like"/>
    <property type="match status" value="1"/>
</dbReference>
<comment type="caution">
    <text evidence="12">The sequence shown here is derived from an EMBL/GenBank/DDBJ whole genome shotgun (WGS) entry which is preliminary data.</text>
</comment>
<dbReference type="EMBL" id="UYJE01001026">
    <property type="protein sequence ID" value="VDH98600.1"/>
    <property type="molecule type" value="Genomic_DNA"/>
</dbReference>
<keyword evidence="7 8" id="KW-0807">Transducer</keyword>
<protein>
    <recommendedName>
        <fullName evidence="11">G-protein coupled receptors family 1 profile domain-containing protein</fullName>
    </recommendedName>
</protein>
<feature type="transmembrane region" description="Helical" evidence="10">
    <location>
        <begin position="202"/>
        <end position="222"/>
    </location>
</feature>
<evidence type="ECO:0000256" key="10">
    <source>
        <dbReference type="SAM" id="Phobius"/>
    </source>
</evidence>
<dbReference type="PROSITE" id="PS50262">
    <property type="entry name" value="G_PROTEIN_RECEP_F1_2"/>
    <property type="match status" value="1"/>
</dbReference>
<evidence type="ECO:0000259" key="11">
    <source>
        <dbReference type="PROSITE" id="PS50262"/>
    </source>
</evidence>
<keyword evidence="5 10" id="KW-0472">Membrane</keyword>
<organism evidence="12 13">
    <name type="scientific">Mytilus galloprovincialis</name>
    <name type="common">Mediterranean mussel</name>
    <dbReference type="NCBI Taxonomy" id="29158"/>
    <lineage>
        <taxon>Eukaryota</taxon>
        <taxon>Metazoa</taxon>
        <taxon>Spiralia</taxon>
        <taxon>Lophotrochozoa</taxon>
        <taxon>Mollusca</taxon>
        <taxon>Bivalvia</taxon>
        <taxon>Autobranchia</taxon>
        <taxon>Pteriomorphia</taxon>
        <taxon>Mytilida</taxon>
        <taxon>Mytiloidea</taxon>
        <taxon>Mytilidae</taxon>
        <taxon>Mytilinae</taxon>
        <taxon>Mytilus</taxon>
    </lineage>
</organism>
<feature type="transmembrane region" description="Helical" evidence="10">
    <location>
        <begin position="159"/>
        <end position="182"/>
    </location>
</feature>
<dbReference type="GO" id="GO:0005886">
    <property type="term" value="C:plasma membrane"/>
    <property type="evidence" value="ECO:0007669"/>
    <property type="project" value="TreeGrafter"/>
</dbReference>
<comment type="subcellular location">
    <subcellularLocation>
        <location evidence="1">Membrane</location>
        <topology evidence="1">Multi-pass membrane protein</topology>
    </subcellularLocation>
</comment>
<comment type="similarity">
    <text evidence="8">Belongs to the G-protein coupled receptor 1 family.</text>
</comment>
<keyword evidence="3 10" id="KW-1133">Transmembrane helix</keyword>
<feature type="transmembrane region" description="Helical" evidence="10">
    <location>
        <begin position="117"/>
        <end position="138"/>
    </location>
</feature>
<dbReference type="PANTHER" id="PTHR24238:SF58">
    <property type="entry name" value="FI22604P1"/>
    <property type="match status" value="1"/>
</dbReference>
<evidence type="ECO:0000256" key="6">
    <source>
        <dbReference type="ARBA" id="ARBA00023170"/>
    </source>
</evidence>
<proteinExistence type="inferred from homology"/>
<name>A0A8B6C297_MYTGA</name>
<dbReference type="Gene3D" id="1.20.1070.10">
    <property type="entry name" value="Rhodopsin 7-helix transmembrane proteins"/>
    <property type="match status" value="1"/>
</dbReference>
<dbReference type="GO" id="GO:0008188">
    <property type="term" value="F:neuropeptide receptor activity"/>
    <property type="evidence" value="ECO:0007669"/>
    <property type="project" value="TreeGrafter"/>
</dbReference>
<dbReference type="PROSITE" id="PS00237">
    <property type="entry name" value="G_PROTEIN_RECEP_F1_1"/>
    <property type="match status" value="1"/>
</dbReference>
<keyword evidence="2 8" id="KW-0812">Transmembrane</keyword>
<keyword evidence="6 8" id="KW-0675">Receptor</keyword>